<reference evidence="2" key="1">
    <citation type="submission" date="2009-04" db="EMBL/GenBank/DDBJ databases">
        <authorList>
            <person name="Weinstock G."/>
            <person name="Sodergren E."/>
            <person name="Clifton S."/>
            <person name="Fulton L."/>
            <person name="Fulton B."/>
            <person name="Courtney L."/>
            <person name="Fronick C."/>
            <person name="Harrison M."/>
            <person name="Strong C."/>
            <person name="Farmer C."/>
            <person name="Delahaunty K."/>
            <person name="Markovic C."/>
            <person name="Hall O."/>
            <person name="Minx P."/>
            <person name="Tomlinson C."/>
            <person name="Mitreva M."/>
            <person name="Nelson J."/>
            <person name="Hou S."/>
            <person name="Wollam A."/>
            <person name="Pepin K.H."/>
            <person name="Johnson M."/>
            <person name="Bhonagiri V."/>
            <person name="Nash W.E."/>
            <person name="Warren W."/>
            <person name="Chinwalla A."/>
            <person name="Mardis E.R."/>
            <person name="Wilson R.K."/>
        </authorList>
    </citation>
    <scope>NUCLEOTIDE SEQUENCE [LARGE SCALE GENOMIC DNA]</scope>
    <source>
        <strain evidence="2">DSM 14600</strain>
    </source>
</reference>
<organism evidence="2 3">
    <name type="scientific">Shuttleworthella satelles DSM 14600</name>
    <dbReference type="NCBI Taxonomy" id="626523"/>
    <lineage>
        <taxon>Bacteria</taxon>
        <taxon>Bacillati</taxon>
        <taxon>Bacillota</taxon>
        <taxon>Clostridia</taxon>
        <taxon>Lachnospirales</taxon>
        <taxon>Lachnospiraceae</taxon>
        <taxon>Shuttleworthella</taxon>
    </lineage>
</organism>
<keyword evidence="3" id="KW-1185">Reference proteome</keyword>
<name>C4GDH5_9FIRM</name>
<proteinExistence type="predicted"/>
<sequence length="75" mass="8671">MQAARKTNWEFVQSSENGSVGEGQERKSERKMPVKALAEKEKKHFRREDGWRENAVFTGLLRIGHILKKGKEKGM</sequence>
<dbReference type="Proteomes" id="UP000003494">
    <property type="component" value="Unassembled WGS sequence"/>
</dbReference>
<dbReference type="AlphaFoldDB" id="C4GDH5"/>
<dbReference type="STRING" id="626523.GCWU000342_02148"/>
<dbReference type="RefSeq" id="WP_006907125.1">
    <property type="nucleotide sequence ID" value="NZ_GG665867.1"/>
</dbReference>
<evidence type="ECO:0000313" key="2">
    <source>
        <dbReference type="EMBL" id="EEP27454.1"/>
    </source>
</evidence>
<dbReference type="HOGENOM" id="CLU_2669051_0_0_9"/>
<feature type="compositionally biased region" description="Basic and acidic residues" evidence="1">
    <location>
        <begin position="23"/>
        <end position="34"/>
    </location>
</feature>
<feature type="region of interest" description="Disordered" evidence="1">
    <location>
        <begin position="1"/>
        <end position="34"/>
    </location>
</feature>
<comment type="caution">
    <text evidence="2">The sequence shown here is derived from an EMBL/GenBank/DDBJ whole genome shotgun (WGS) entry which is preliminary data.</text>
</comment>
<accession>C4GDH5</accession>
<evidence type="ECO:0000256" key="1">
    <source>
        <dbReference type="SAM" id="MobiDB-lite"/>
    </source>
</evidence>
<protein>
    <submittedName>
        <fullName evidence="2">Uncharacterized protein</fullName>
    </submittedName>
</protein>
<gene>
    <name evidence="2" type="ORF">GCWU000342_02148</name>
</gene>
<dbReference type="EMBL" id="ACIP02000007">
    <property type="protein sequence ID" value="EEP27454.1"/>
    <property type="molecule type" value="Genomic_DNA"/>
</dbReference>
<evidence type="ECO:0000313" key="3">
    <source>
        <dbReference type="Proteomes" id="UP000003494"/>
    </source>
</evidence>